<dbReference type="Gene3D" id="2.60.120.260">
    <property type="entry name" value="Galactose-binding domain-like"/>
    <property type="match status" value="1"/>
</dbReference>
<dbReference type="EMBL" id="JAPEVG010001141">
    <property type="protein sequence ID" value="KAJ8453846.1"/>
    <property type="molecule type" value="Genomic_DNA"/>
</dbReference>
<keyword evidence="2" id="KW-1185">Reference proteome</keyword>
<gene>
    <name evidence="1" type="ORF">ONZ51_g13370</name>
</gene>
<evidence type="ECO:0000313" key="1">
    <source>
        <dbReference type="EMBL" id="KAJ8453846.1"/>
    </source>
</evidence>
<protein>
    <submittedName>
        <fullName evidence="1">Uncharacterized protein</fullName>
    </submittedName>
</protein>
<evidence type="ECO:0000313" key="2">
    <source>
        <dbReference type="Proteomes" id="UP001215151"/>
    </source>
</evidence>
<organism evidence="1 2">
    <name type="scientific">Trametes cubensis</name>
    <dbReference type="NCBI Taxonomy" id="1111947"/>
    <lineage>
        <taxon>Eukaryota</taxon>
        <taxon>Fungi</taxon>
        <taxon>Dikarya</taxon>
        <taxon>Basidiomycota</taxon>
        <taxon>Agaricomycotina</taxon>
        <taxon>Agaricomycetes</taxon>
        <taxon>Polyporales</taxon>
        <taxon>Polyporaceae</taxon>
        <taxon>Trametes</taxon>
    </lineage>
</organism>
<accession>A0AAD7TEI3</accession>
<sequence>MPANTTVAHLSPLLNYIPRSAWYTVSPVNDPALAQPNATYHATNGSSSGGASVTFSWWGSVLIYSALREIGIWIYGVENPSMGPYDVILDGEPTGFSGYTDSSGNGDFVLFTAPDLPAAHHDVRITTTAASASDVGGPVLSVNYLIFESPLGEGQKIEHNDSACAWTPMDANAWQIDSASRSTLLDFGKMEMNFTVSTGAVPHRSGAGIAIYGFLDATSAPFSVTIDGHTHAPFTPNVPISASNSSNTGTSLTGSEPILLFASMDLDNASHTLLLENNPFSAAVTRMSISYGIVFTAGDGDPSVSGFPKR</sequence>
<name>A0AAD7TEI3_9APHY</name>
<proteinExistence type="predicted"/>
<dbReference type="Proteomes" id="UP001215151">
    <property type="component" value="Unassembled WGS sequence"/>
</dbReference>
<dbReference type="AlphaFoldDB" id="A0AAD7TEI3"/>
<comment type="caution">
    <text evidence="1">The sequence shown here is derived from an EMBL/GenBank/DDBJ whole genome shotgun (WGS) entry which is preliminary data.</text>
</comment>
<reference evidence="1" key="1">
    <citation type="submission" date="2022-11" db="EMBL/GenBank/DDBJ databases">
        <title>Genome Sequence of Cubamyces cubensis.</title>
        <authorList>
            <person name="Buettner E."/>
        </authorList>
    </citation>
    <scope>NUCLEOTIDE SEQUENCE</scope>
    <source>
        <strain evidence="1">MPL-01</strain>
    </source>
</reference>